<name>A0A3M7SXQ2_BRAPC</name>
<evidence type="ECO:0000313" key="1">
    <source>
        <dbReference type="EMBL" id="RNA40601.1"/>
    </source>
</evidence>
<protein>
    <submittedName>
        <fullName evidence="1">Uncharacterized protein</fullName>
    </submittedName>
</protein>
<evidence type="ECO:0000313" key="2">
    <source>
        <dbReference type="Proteomes" id="UP000276133"/>
    </source>
</evidence>
<dbReference type="AlphaFoldDB" id="A0A3M7SXQ2"/>
<comment type="caution">
    <text evidence="1">The sequence shown here is derived from an EMBL/GenBank/DDBJ whole genome shotgun (WGS) entry which is preliminary data.</text>
</comment>
<organism evidence="1 2">
    <name type="scientific">Brachionus plicatilis</name>
    <name type="common">Marine rotifer</name>
    <name type="synonym">Brachionus muelleri</name>
    <dbReference type="NCBI Taxonomy" id="10195"/>
    <lineage>
        <taxon>Eukaryota</taxon>
        <taxon>Metazoa</taxon>
        <taxon>Spiralia</taxon>
        <taxon>Gnathifera</taxon>
        <taxon>Rotifera</taxon>
        <taxon>Eurotatoria</taxon>
        <taxon>Monogononta</taxon>
        <taxon>Pseudotrocha</taxon>
        <taxon>Ploima</taxon>
        <taxon>Brachionidae</taxon>
        <taxon>Brachionus</taxon>
    </lineage>
</organism>
<dbReference type="Proteomes" id="UP000276133">
    <property type="component" value="Unassembled WGS sequence"/>
</dbReference>
<proteinExistence type="predicted"/>
<dbReference type="EMBL" id="REGN01000625">
    <property type="protein sequence ID" value="RNA40601.1"/>
    <property type="molecule type" value="Genomic_DNA"/>
</dbReference>
<gene>
    <name evidence="1" type="ORF">BpHYR1_021552</name>
</gene>
<accession>A0A3M7SXQ2</accession>
<reference evidence="1 2" key="1">
    <citation type="journal article" date="2018" name="Sci. Rep.">
        <title>Genomic signatures of local adaptation to the degree of environmental predictability in rotifers.</title>
        <authorList>
            <person name="Franch-Gras L."/>
            <person name="Hahn C."/>
            <person name="Garcia-Roger E.M."/>
            <person name="Carmona M.J."/>
            <person name="Serra M."/>
            <person name="Gomez A."/>
        </authorList>
    </citation>
    <scope>NUCLEOTIDE SEQUENCE [LARGE SCALE GENOMIC DNA]</scope>
    <source>
        <strain evidence="1">HYR1</strain>
    </source>
</reference>
<sequence>MLFFLGNSNNKVPNLRIIQIMILKSNSGLSGFDKVEKFLQDKKIIGVESSKKLKSLMYKMNVHFWLSHNISNFNKNQY</sequence>
<keyword evidence="2" id="KW-1185">Reference proteome</keyword>